<dbReference type="Proteomes" id="UP001596989">
    <property type="component" value="Unassembled WGS sequence"/>
</dbReference>
<keyword evidence="3" id="KW-1185">Reference proteome</keyword>
<evidence type="ECO:0000313" key="3">
    <source>
        <dbReference type="Proteomes" id="UP001596989"/>
    </source>
</evidence>
<dbReference type="SUPFAM" id="SSF69118">
    <property type="entry name" value="AhpD-like"/>
    <property type="match status" value="1"/>
</dbReference>
<name>A0ABW3HSM4_9BACL</name>
<dbReference type="Pfam" id="PF02627">
    <property type="entry name" value="CMD"/>
    <property type="match status" value="1"/>
</dbReference>
<dbReference type="RefSeq" id="WP_377565038.1">
    <property type="nucleotide sequence ID" value="NZ_JBHTJZ010000021.1"/>
</dbReference>
<organism evidence="2 3">
    <name type="scientific">Paenibacillus chungangensis</name>
    <dbReference type="NCBI Taxonomy" id="696535"/>
    <lineage>
        <taxon>Bacteria</taxon>
        <taxon>Bacillati</taxon>
        <taxon>Bacillota</taxon>
        <taxon>Bacilli</taxon>
        <taxon>Bacillales</taxon>
        <taxon>Paenibacillaceae</taxon>
        <taxon>Paenibacillus</taxon>
    </lineage>
</organism>
<comment type="caution">
    <text evidence="2">The sequence shown here is derived from an EMBL/GenBank/DDBJ whole genome shotgun (WGS) entry which is preliminary data.</text>
</comment>
<dbReference type="InterPro" id="IPR052512">
    <property type="entry name" value="4CMD/NDH-1_regulator"/>
</dbReference>
<accession>A0ABW3HSM4</accession>
<dbReference type="PANTHER" id="PTHR33570:SF2">
    <property type="entry name" value="CARBOXYMUCONOLACTONE DECARBOXYLASE-LIKE DOMAIN-CONTAINING PROTEIN"/>
    <property type="match status" value="1"/>
</dbReference>
<dbReference type="EMBL" id="JBHTJZ010000021">
    <property type="protein sequence ID" value="MFD0960521.1"/>
    <property type="molecule type" value="Genomic_DNA"/>
</dbReference>
<evidence type="ECO:0000313" key="2">
    <source>
        <dbReference type="EMBL" id="MFD0960521.1"/>
    </source>
</evidence>
<proteinExistence type="predicted"/>
<dbReference type="PANTHER" id="PTHR33570">
    <property type="entry name" value="4-CARBOXYMUCONOLACTONE DECARBOXYLASE FAMILY PROTEIN"/>
    <property type="match status" value="1"/>
</dbReference>
<dbReference type="InterPro" id="IPR029032">
    <property type="entry name" value="AhpD-like"/>
</dbReference>
<evidence type="ECO:0000259" key="1">
    <source>
        <dbReference type="Pfam" id="PF02627"/>
    </source>
</evidence>
<reference evidence="3" key="1">
    <citation type="journal article" date="2019" name="Int. J. Syst. Evol. Microbiol.">
        <title>The Global Catalogue of Microorganisms (GCM) 10K type strain sequencing project: providing services to taxonomists for standard genome sequencing and annotation.</title>
        <authorList>
            <consortium name="The Broad Institute Genomics Platform"/>
            <consortium name="The Broad Institute Genome Sequencing Center for Infectious Disease"/>
            <person name="Wu L."/>
            <person name="Ma J."/>
        </authorList>
    </citation>
    <scope>NUCLEOTIDE SEQUENCE [LARGE SCALE GENOMIC DNA]</scope>
    <source>
        <strain evidence="3">CCUG 59129</strain>
    </source>
</reference>
<dbReference type="Gene3D" id="1.20.1290.10">
    <property type="entry name" value="AhpD-like"/>
    <property type="match status" value="1"/>
</dbReference>
<protein>
    <submittedName>
        <fullName evidence="2">Carboxymuconolactone decarboxylase family protein</fullName>
    </submittedName>
</protein>
<sequence length="129" mass="14184">MDSKAYERGMEMLRKMVGPDVMEGTVERVAKFSPDMARLVVEFPFGSLYSRPGLDLKQRSLLTISSLVTQGAVDQMDFHIHAALNAGLTPNEIVEAVMHCLPYAGFPKSLGALGVVIRIFEERGVTVEV</sequence>
<dbReference type="InterPro" id="IPR003779">
    <property type="entry name" value="CMD-like"/>
</dbReference>
<feature type="domain" description="Carboxymuconolactone decarboxylase-like" evidence="1">
    <location>
        <begin position="34"/>
        <end position="116"/>
    </location>
</feature>
<gene>
    <name evidence="2" type="ORF">ACFQ2I_14100</name>
</gene>